<reference evidence="3 4" key="1">
    <citation type="submission" date="2024-03" db="EMBL/GenBank/DDBJ databases">
        <title>A high-quality draft genome sequence of Diaporthe vaccinii, a causative agent of upright dieback and viscid rot disease in cranberry plants.</title>
        <authorList>
            <person name="Sarrasin M."/>
            <person name="Lang B.F."/>
            <person name="Burger G."/>
        </authorList>
    </citation>
    <scope>NUCLEOTIDE SEQUENCE [LARGE SCALE GENOMIC DNA]</scope>
    <source>
        <strain evidence="3 4">IS7</strain>
    </source>
</reference>
<dbReference type="InterPro" id="IPR012338">
    <property type="entry name" value="Beta-lactam/transpept-like"/>
</dbReference>
<comment type="similarity">
    <text evidence="1">Belongs to the peptidase S12 family.</text>
</comment>
<dbReference type="InterPro" id="IPR050491">
    <property type="entry name" value="AmpC-like"/>
</dbReference>
<name>A0ABR4DUH6_9PEZI</name>
<dbReference type="PANTHER" id="PTHR46825:SF9">
    <property type="entry name" value="BETA-LACTAMASE-RELATED DOMAIN-CONTAINING PROTEIN"/>
    <property type="match status" value="1"/>
</dbReference>
<dbReference type="SUPFAM" id="SSF56601">
    <property type="entry name" value="beta-lactamase/transpeptidase-like"/>
    <property type="match status" value="1"/>
</dbReference>
<accession>A0ABR4DUH6</accession>
<evidence type="ECO:0000313" key="4">
    <source>
        <dbReference type="Proteomes" id="UP001600888"/>
    </source>
</evidence>
<gene>
    <name evidence="3" type="ORF">FJTKL_03716</name>
</gene>
<proteinExistence type="inferred from homology"/>
<dbReference type="Gene3D" id="3.40.710.10">
    <property type="entry name" value="DD-peptidase/beta-lactamase superfamily"/>
    <property type="match status" value="1"/>
</dbReference>
<dbReference type="PANTHER" id="PTHR46825">
    <property type="entry name" value="D-ALANYL-D-ALANINE-CARBOXYPEPTIDASE/ENDOPEPTIDASE AMPH"/>
    <property type="match status" value="1"/>
</dbReference>
<evidence type="ECO:0000259" key="2">
    <source>
        <dbReference type="Pfam" id="PF00144"/>
    </source>
</evidence>
<keyword evidence="4" id="KW-1185">Reference proteome</keyword>
<dbReference type="Proteomes" id="UP001600888">
    <property type="component" value="Unassembled WGS sequence"/>
</dbReference>
<comment type="caution">
    <text evidence="3">The sequence shown here is derived from an EMBL/GenBank/DDBJ whole genome shotgun (WGS) entry which is preliminary data.</text>
</comment>
<dbReference type="InterPro" id="IPR001466">
    <property type="entry name" value="Beta-lactam-related"/>
</dbReference>
<feature type="domain" description="Beta-lactamase-related" evidence="2">
    <location>
        <begin position="27"/>
        <end position="397"/>
    </location>
</feature>
<evidence type="ECO:0000256" key="1">
    <source>
        <dbReference type="ARBA" id="ARBA00038215"/>
    </source>
</evidence>
<organism evidence="3 4">
    <name type="scientific">Diaporthe vaccinii</name>
    <dbReference type="NCBI Taxonomy" id="105482"/>
    <lineage>
        <taxon>Eukaryota</taxon>
        <taxon>Fungi</taxon>
        <taxon>Dikarya</taxon>
        <taxon>Ascomycota</taxon>
        <taxon>Pezizomycotina</taxon>
        <taxon>Sordariomycetes</taxon>
        <taxon>Sordariomycetidae</taxon>
        <taxon>Diaporthales</taxon>
        <taxon>Diaporthaceae</taxon>
        <taxon>Diaporthe</taxon>
        <taxon>Diaporthe eres species complex</taxon>
    </lineage>
</organism>
<evidence type="ECO:0000313" key="3">
    <source>
        <dbReference type="EMBL" id="KAL2273999.1"/>
    </source>
</evidence>
<dbReference type="EMBL" id="JBAWTH010000168">
    <property type="protein sequence ID" value="KAL2273999.1"/>
    <property type="molecule type" value="Genomic_DNA"/>
</dbReference>
<protein>
    <recommendedName>
        <fullName evidence="2">Beta-lactamase-related domain-containing protein</fullName>
    </recommendedName>
</protein>
<dbReference type="Pfam" id="PF00144">
    <property type="entry name" value="Beta-lactamase"/>
    <property type="match status" value="1"/>
</dbReference>
<sequence length="565" mass="63423">MEQTKLGLRERLEGVLEAVRAVKSLCRVPSISIGILHEGEVVFTGGVGERDVSSHELVNEETLYTLCSISKTFVSAAIGMLVDEGKIQWTDPVGQYLPGFKPRGDCRVAEEATFNDFLRHSSGLANPVVAILGPSGKVIVPQEYFIKVANETPTDYEGNPWFNRSWMYSNLDYGLMTLFIERASGASFAKFVQDRILDPLGMTSTAVSESQVTSMESKAAPYAQLADGSWHKLDHEWTSEKNSPVLGTVGIRSSVKDMLKWSAAVIDASERAKARDSGKPMKVLSEMKKNSLKEIDCILDDYWWGRPHDDPFQNESRYHLGWMKVVMPRCMVSWGSWNKTLADSISVEDHSFRDANILGTQSEKRLMFKSTGCGFCGVGSVNIFPETHTAIVVFSNGINCGDAADFVASLYIQEVFDLQPRVDILSVAKAEVTTRLEDFHGIMKDLQEHRGDPPASKHDHAEFVGKYHGFGISIMVRDEADADGRFELCFNGREDLVQQLHYYNVDQYTYWPESRDECLKGGWLDWDFYMVGILTFTRDESGVVNGFTWVWEDGAEPYLFKKTTD</sequence>